<dbReference type="EMBL" id="JAVLET010000004">
    <property type="protein sequence ID" value="KAL0470189.1"/>
    <property type="molecule type" value="Genomic_DNA"/>
</dbReference>
<reference evidence="1 2" key="1">
    <citation type="submission" date="2023-09" db="EMBL/GenBank/DDBJ databases">
        <title>Multi-omics analysis of a traditional fermented food reveals byproduct-associated fungal strains for waste-to-food upcycling.</title>
        <authorList>
            <consortium name="Lawrence Berkeley National Laboratory"/>
            <person name="Rekdal V.M."/>
            <person name="Villalobos-Escobedo J.M."/>
            <person name="Rodriguez-Valeron N."/>
            <person name="Garcia M.O."/>
            <person name="Vasquez D.P."/>
            <person name="Damayanti I."/>
            <person name="Sorensen P.M."/>
            <person name="Baidoo E.E."/>
            <person name="De Carvalho A.C."/>
            <person name="Riley R."/>
            <person name="Lipzen A."/>
            <person name="He G."/>
            <person name="Yan M."/>
            <person name="Haridas S."/>
            <person name="Daum C."/>
            <person name="Yoshinaga Y."/>
            <person name="Ng V."/>
            <person name="Grigoriev I.V."/>
            <person name="Munk R."/>
            <person name="Nuraida L."/>
            <person name="Wijaya C.H."/>
            <person name="Morales P.-C."/>
            <person name="Keasling J.D."/>
        </authorList>
    </citation>
    <scope>NUCLEOTIDE SEQUENCE [LARGE SCALE GENOMIC DNA]</scope>
    <source>
        <strain evidence="1 2">FGSC 2613</strain>
    </source>
</reference>
<accession>A0ABR3DBX9</accession>
<sequence>MWRILAGQSQGSVQCAYWMMSNGIDTAKSFGFMSNSQMMNNYMPYKLIYGPAIVLNTEHRAQLPTSSVPMTGTLLEMGRRRVHGWLRSKEKLLGAEVRRNRRRGEHLPRLPVTAVFSALQLRFGGSSKSDVKGFAWRASLIKLSSPQVAAFARSFPIPIISCKILRNLSTGELLPASGRLSYSVLRFLQLYFSKDVRETHLLRRL</sequence>
<evidence type="ECO:0000313" key="2">
    <source>
        <dbReference type="Proteomes" id="UP001451303"/>
    </source>
</evidence>
<comment type="caution">
    <text evidence="1">The sequence shown here is derived from an EMBL/GenBank/DDBJ whole genome shotgun (WGS) entry which is preliminary data.</text>
</comment>
<protein>
    <submittedName>
        <fullName evidence="1">Uncharacterized protein</fullName>
    </submittedName>
</protein>
<name>A0ABR3DBX9_NEUIN</name>
<proteinExistence type="predicted"/>
<evidence type="ECO:0000313" key="1">
    <source>
        <dbReference type="EMBL" id="KAL0470189.1"/>
    </source>
</evidence>
<gene>
    <name evidence="1" type="ORF">QR685DRAFT_543945</name>
</gene>
<keyword evidence="2" id="KW-1185">Reference proteome</keyword>
<dbReference type="Proteomes" id="UP001451303">
    <property type="component" value="Unassembled WGS sequence"/>
</dbReference>
<organism evidence="1 2">
    <name type="scientific">Neurospora intermedia</name>
    <dbReference type="NCBI Taxonomy" id="5142"/>
    <lineage>
        <taxon>Eukaryota</taxon>
        <taxon>Fungi</taxon>
        <taxon>Dikarya</taxon>
        <taxon>Ascomycota</taxon>
        <taxon>Pezizomycotina</taxon>
        <taxon>Sordariomycetes</taxon>
        <taxon>Sordariomycetidae</taxon>
        <taxon>Sordariales</taxon>
        <taxon>Sordariaceae</taxon>
        <taxon>Neurospora</taxon>
    </lineage>
</organism>